<dbReference type="AlphaFoldDB" id="A0A0P1HN93"/>
<evidence type="ECO:0000256" key="1">
    <source>
        <dbReference type="SAM" id="MobiDB-lite"/>
    </source>
</evidence>
<dbReference type="SUPFAM" id="SSF49879">
    <property type="entry name" value="SMAD/FHA domain"/>
    <property type="match status" value="1"/>
</dbReference>
<dbReference type="STRING" id="1396826.PHA8399_01655"/>
<dbReference type="Proteomes" id="UP000051326">
    <property type="component" value="Unassembled WGS sequence"/>
</dbReference>
<accession>A0A0P1HN93</accession>
<reference evidence="3 4" key="1">
    <citation type="submission" date="2015-09" db="EMBL/GenBank/DDBJ databases">
        <authorList>
            <consortium name="Swine Surveillance"/>
        </authorList>
    </citation>
    <scope>NUCLEOTIDE SEQUENCE [LARGE SCALE GENOMIC DNA]</scope>
    <source>
        <strain evidence="3 4">CECT 8399</strain>
    </source>
</reference>
<dbReference type="CDD" id="cd00060">
    <property type="entry name" value="FHA"/>
    <property type="match status" value="1"/>
</dbReference>
<dbReference type="RefSeq" id="WP_058285674.1">
    <property type="nucleotide sequence ID" value="NZ_CYSR01000020.1"/>
</dbReference>
<evidence type="ECO:0000259" key="2">
    <source>
        <dbReference type="PROSITE" id="PS50006"/>
    </source>
</evidence>
<feature type="compositionally biased region" description="Low complexity" evidence="1">
    <location>
        <begin position="218"/>
        <end position="255"/>
    </location>
</feature>
<feature type="region of interest" description="Disordered" evidence="1">
    <location>
        <begin position="14"/>
        <end position="255"/>
    </location>
</feature>
<dbReference type="PROSITE" id="PS50006">
    <property type="entry name" value="FHA_DOMAIN"/>
    <property type="match status" value="1"/>
</dbReference>
<feature type="domain" description="FHA" evidence="2">
    <location>
        <begin position="349"/>
        <end position="403"/>
    </location>
</feature>
<dbReference type="Pfam" id="PF00498">
    <property type="entry name" value="FHA"/>
    <property type="match status" value="1"/>
</dbReference>
<dbReference type="EMBL" id="CYSR01000020">
    <property type="protein sequence ID" value="CUH99533.1"/>
    <property type="molecule type" value="Genomic_DNA"/>
</dbReference>
<gene>
    <name evidence="3" type="ORF">PHA8399_01655</name>
</gene>
<organism evidence="3 4">
    <name type="scientific">Leisingera aquaemixtae</name>
    <dbReference type="NCBI Taxonomy" id="1396826"/>
    <lineage>
        <taxon>Bacteria</taxon>
        <taxon>Pseudomonadati</taxon>
        <taxon>Pseudomonadota</taxon>
        <taxon>Alphaproteobacteria</taxon>
        <taxon>Rhodobacterales</taxon>
        <taxon>Roseobacteraceae</taxon>
        <taxon>Leisingera</taxon>
    </lineage>
</organism>
<name>A0A0P1HN93_9RHOB</name>
<proteinExistence type="predicted"/>
<dbReference type="InterPro" id="IPR008984">
    <property type="entry name" value="SMAD_FHA_dom_sf"/>
</dbReference>
<feature type="compositionally biased region" description="Basic and acidic residues" evidence="1">
    <location>
        <begin position="109"/>
        <end position="120"/>
    </location>
</feature>
<protein>
    <recommendedName>
        <fullName evidence="2">FHA domain-containing protein</fullName>
    </recommendedName>
</protein>
<evidence type="ECO:0000313" key="4">
    <source>
        <dbReference type="Proteomes" id="UP000051326"/>
    </source>
</evidence>
<evidence type="ECO:0000313" key="3">
    <source>
        <dbReference type="EMBL" id="CUH99533.1"/>
    </source>
</evidence>
<sequence length="448" mass="46573">MKFIKDIIGEKRERVRLDGAAAPAAEPVQPPAEDTGSRAPFSLGSSFRLDPEPGPPPASPDAAASLTEAFRDPPDVPAADLDGEPDDDFAGLSGPEPEEDAIAAFFAREQTRTAAQDRPDTAAFFAAPEHDTAEADPAEAPEEDFFAQPEDADDDTAEAFAADPDFSRLQQPEPDADTARPYRIFTRSHTAGRSPDAMGDRTETAAAPAPEPDPQPEVQPAVQPEPAFIAADPPAPQAAAAPAAQPAWEAPPAEAPQAAVCAPAAAPISAPAGAPIDVPAPSMGRGASRAGRVKTRLLGFSPAQAAASDPFARSAEAAAPGYTQFPVGWLAIVQGPGRGAAFTLFSGVTVIGRGADQTVRLDFGDNSISRDNHAAIAYDPEQKSFFIGHGGKANLVRRNGRPVLSTEALSAGDVIRIGETTLRFVPLCGADFGWDQPQHSDAADAAFR</sequence>
<feature type="compositionally biased region" description="Acidic residues" evidence="1">
    <location>
        <begin position="134"/>
        <end position="157"/>
    </location>
</feature>
<dbReference type="Gene3D" id="2.60.200.20">
    <property type="match status" value="1"/>
</dbReference>
<dbReference type="InterPro" id="IPR000253">
    <property type="entry name" value="FHA_dom"/>
</dbReference>